<accession>A0AAX3BDI4</accession>
<evidence type="ECO:0000256" key="4">
    <source>
        <dbReference type="ARBA" id="ARBA00023015"/>
    </source>
</evidence>
<dbReference type="SUPFAM" id="SSF69705">
    <property type="entry name" value="Transcription factor NusA, N-terminal domain"/>
    <property type="match status" value="1"/>
</dbReference>
<dbReference type="KEGG" id="taqu:KDW03_00655"/>
<dbReference type="GO" id="GO:0031564">
    <property type="term" value="P:transcription antitermination"/>
    <property type="evidence" value="ECO:0007669"/>
    <property type="project" value="InterPro"/>
</dbReference>
<evidence type="ECO:0000259" key="7">
    <source>
        <dbReference type="Pfam" id="PF13184"/>
    </source>
</evidence>
<dbReference type="InterPro" id="IPR025249">
    <property type="entry name" value="TF_NusA_KH_1st"/>
</dbReference>
<dbReference type="GO" id="GO:0005829">
    <property type="term" value="C:cytosol"/>
    <property type="evidence" value="ECO:0007669"/>
    <property type="project" value="TreeGrafter"/>
</dbReference>
<dbReference type="GO" id="GO:0003723">
    <property type="term" value="F:RNA binding"/>
    <property type="evidence" value="ECO:0007669"/>
    <property type="project" value="UniProtKB-KW"/>
</dbReference>
<dbReference type="InterPro" id="IPR015946">
    <property type="entry name" value="KH_dom-like_a/b"/>
</dbReference>
<name>A0AAX3BDI4_9SPIR</name>
<evidence type="ECO:0000256" key="1">
    <source>
        <dbReference type="ARBA" id="ARBA00022472"/>
    </source>
</evidence>
<keyword evidence="2" id="KW-0963">Cytoplasm</keyword>
<dbReference type="GO" id="GO:0003700">
    <property type="term" value="F:DNA-binding transcription factor activity"/>
    <property type="evidence" value="ECO:0007669"/>
    <property type="project" value="InterPro"/>
</dbReference>
<feature type="domain" description="Transcription factor NusA first KH" evidence="7">
    <location>
        <begin position="208"/>
        <end position="282"/>
    </location>
</feature>
<keyword evidence="5" id="KW-0804">Transcription</keyword>
<evidence type="ECO:0000256" key="3">
    <source>
        <dbReference type="ARBA" id="ARBA00022884"/>
    </source>
</evidence>
<reference evidence="8" key="2">
    <citation type="submission" date="2022-06" db="EMBL/GenBank/DDBJ databases">
        <title>Thermospira aquatica gen. nov., sp. nov.</title>
        <authorList>
            <person name="Ben Ali Gam Z."/>
            <person name="Labat M."/>
        </authorList>
    </citation>
    <scope>NUCLEOTIDE SEQUENCE</scope>
    <source>
        <strain evidence="8">F1F22</strain>
    </source>
</reference>
<dbReference type="InterPro" id="IPR036555">
    <property type="entry name" value="NusA_N_sf"/>
</dbReference>
<dbReference type="InterPro" id="IPR030842">
    <property type="entry name" value="TF_NusA_bacterial"/>
</dbReference>
<dbReference type="Pfam" id="PF13184">
    <property type="entry name" value="KH_NusA_1st"/>
    <property type="match status" value="1"/>
</dbReference>
<dbReference type="Gene3D" id="2.40.50.140">
    <property type="entry name" value="Nucleic acid-binding proteins"/>
    <property type="match status" value="1"/>
</dbReference>
<gene>
    <name evidence="8" type="ORF">KDW03_00655</name>
</gene>
<reference evidence="8" key="1">
    <citation type="submission" date="2021-04" db="EMBL/GenBank/DDBJ databases">
        <authorList>
            <person name="Postec A."/>
        </authorList>
    </citation>
    <scope>NUCLEOTIDE SEQUENCE</scope>
    <source>
        <strain evidence="8">F1F22</strain>
    </source>
</reference>
<evidence type="ECO:0000313" key="9">
    <source>
        <dbReference type="Proteomes" id="UP001056539"/>
    </source>
</evidence>
<dbReference type="EMBL" id="CP073355">
    <property type="protein sequence ID" value="URA10347.1"/>
    <property type="molecule type" value="Genomic_DNA"/>
</dbReference>
<dbReference type="Proteomes" id="UP001056539">
    <property type="component" value="Chromosome"/>
</dbReference>
<dbReference type="GO" id="GO:0006353">
    <property type="term" value="P:DNA-templated transcription termination"/>
    <property type="evidence" value="ECO:0007669"/>
    <property type="project" value="UniProtKB-KW"/>
</dbReference>
<proteinExistence type="predicted"/>
<dbReference type="Pfam" id="PF08529">
    <property type="entry name" value="NusA_N"/>
    <property type="match status" value="1"/>
</dbReference>
<dbReference type="PANTHER" id="PTHR22648:SF0">
    <property type="entry name" value="TRANSCRIPTION TERMINATION_ANTITERMINATION PROTEIN NUSA"/>
    <property type="match status" value="1"/>
</dbReference>
<protein>
    <submittedName>
        <fullName evidence="8">Transcription termination/antitermination protein NusA</fullName>
    </submittedName>
</protein>
<dbReference type="RefSeq" id="WP_271435477.1">
    <property type="nucleotide sequence ID" value="NZ_CP073355.1"/>
</dbReference>
<dbReference type="AlphaFoldDB" id="A0AAX3BDI4"/>
<evidence type="ECO:0000256" key="5">
    <source>
        <dbReference type="ARBA" id="ARBA00023163"/>
    </source>
</evidence>
<evidence type="ECO:0000259" key="6">
    <source>
        <dbReference type="Pfam" id="PF08529"/>
    </source>
</evidence>
<dbReference type="Gene3D" id="3.30.1480.10">
    <property type="entry name" value="NusA, N-terminal domain"/>
    <property type="match status" value="1"/>
</dbReference>
<keyword evidence="1" id="KW-0806">Transcription termination</keyword>
<keyword evidence="4" id="KW-0805">Transcription regulation</keyword>
<dbReference type="PANTHER" id="PTHR22648">
    <property type="entry name" value="TRANSCRIPTION TERMINATION FACTOR NUSA"/>
    <property type="match status" value="1"/>
</dbReference>
<sequence length="458" mass="52250">MALLDYLADFAKENKISRELGEKILAEAFLVLYRRKFGKDYKNLEIHIDRKLQLFQIKQVVEEVTDPVTQITAEEGLKYTRKKSLKVGDEVHVPLSMEEFADRQGISILKQSIKQKLTEVQRDWIYNEFIARQGTLVNAKIKSRTDKPIPGYLALLEWRDAEAFLPLTETIPEEEIHPGTTVKAILLKVNPSSTSFSEPQLILSRACKEMVVELLKLNIPELMDGTFSIKAIARKPGEVTKVVIQSTDESLDPASVTIGKQGVRIKPIRAEINDERIEIIRYSDDPKELIKNAVVQSRVLRNRTAEVYHVEINTAEKLSRVVVPNEFVAPLIGKKGSHQHLLEEVIGYRISFIPQSEFQEELAEKQKEVDKILGLTEVEEAEVELVEEESIPLEMLPFSRDQIKILHKAGFKDVAEIIEQCYSIERLSEVCNISLDEAVAIWQVIKDNITIEDEIVEE</sequence>
<keyword evidence="9" id="KW-1185">Reference proteome</keyword>
<evidence type="ECO:0000256" key="2">
    <source>
        <dbReference type="ARBA" id="ARBA00022490"/>
    </source>
</evidence>
<organism evidence="8 9">
    <name type="scientific">Thermospira aquatica</name>
    <dbReference type="NCBI Taxonomy" id="2828656"/>
    <lineage>
        <taxon>Bacteria</taxon>
        <taxon>Pseudomonadati</taxon>
        <taxon>Spirochaetota</taxon>
        <taxon>Spirochaetia</taxon>
        <taxon>Brevinematales</taxon>
        <taxon>Thermospiraceae</taxon>
        <taxon>Thermospira</taxon>
    </lineage>
</organism>
<dbReference type="Gene3D" id="3.30.300.20">
    <property type="match status" value="2"/>
</dbReference>
<keyword evidence="3" id="KW-0694">RNA-binding</keyword>
<dbReference type="InterPro" id="IPR009019">
    <property type="entry name" value="KH_sf_prok-type"/>
</dbReference>
<dbReference type="InterPro" id="IPR012340">
    <property type="entry name" value="NA-bd_OB-fold"/>
</dbReference>
<dbReference type="SUPFAM" id="SSF54814">
    <property type="entry name" value="Prokaryotic type KH domain (KH-domain type II)"/>
    <property type="match status" value="2"/>
</dbReference>
<dbReference type="SUPFAM" id="SSF50249">
    <property type="entry name" value="Nucleic acid-binding proteins"/>
    <property type="match status" value="1"/>
</dbReference>
<evidence type="ECO:0000313" key="8">
    <source>
        <dbReference type="EMBL" id="URA10347.1"/>
    </source>
</evidence>
<feature type="domain" description="Transcription factor NusA N-terminal" evidence="6">
    <location>
        <begin position="3"/>
        <end position="123"/>
    </location>
</feature>
<dbReference type="InterPro" id="IPR013735">
    <property type="entry name" value="TF_NusA_N"/>
</dbReference>